<proteinExistence type="inferred from homology"/>
<evidence type="ECO:0000256" key="9">
    <source>
        <dbReference type="ARBA" id="ARBA00023136"/>
    </source>
</evidence>
<keyword evidence="2" id="KW-1003">Cell membrane</keyword>
<dbReference type="PANTHER" id="PTHR43646">
    <property type="entry name" value="GLYCOSYLTRANSFERASE"/>
    <property type="match status" value="1"/>
</dbReference>
<dbReference type="EMBL" id="CP049742">
    <property type="protein sequence ID" value="QPC46539.1"/>
    <property type="molecule type" value="Genomic_DNA"/>
</dbReference>
<evidence type="ECO:0000256" key="17">
    <source>
        <dbReference type="ARBA" id="ARBA00038120"/>
    </source>
</evidence>
<keyword evidence="9 19" id="KW-0472">Membrane</keyword>
<dbReference type="InterPro" id="IPR044021">
    <property type="entry name" value="CrtO"/>
</dbReference>
<dbReference type="GO" id="GO:0016757">
    <property type="term" value="F:glycosyltransferase activity"/>
    <property type="evidence" value="ECO:0007669"/>
    <property type="project" value="UniProtKB-KW"/>
</dbReference>
<feature type="domain" description="Glycosyltransferase 2-like" evidence="20">
    <location>
        <begin position="36"/>
        <end position="181"/>
    </location>
</feature>
<name>A0A7S8CAS3_9BACI</name>
<dbReference type="GO" id="GO:0016746">
    <property type="term" value="F:acyltransferase activity"/>
    <property type="evidence" value="ECO:0007669"/>
    <property type="project" value="UniProtKB-KW"/>
</dbReference>
<evidence type="ECO:0000256" key="15">
    <source>
        <dbReference type="ARBA" id="ARBA00037281"/>
    </source>
</evidence>
<evidence type="ECO:0000256" key="1">
    <source>
        <dbReference type="ARBA" id="ARBA00004162"/>
    </source>
</evidence>
<dbReference type="CDD" id="cd00761">
    <property type="entry name" value="Glyco_tranf_GTA_type"/>
    <property type="match status" value="1"/>
</dbReference>
<dbReference type="AlphaFoldDB" id="A0A7S8CAS3"/>
<comment type="similarity">
    <text evidence="12">Belongs to the acyltransferase CrtO family.</text>
</comment>
<keyword evidence="8 19" id="KW-1133">Transmembrane helix</keyword>
<evidence type="ECO:0000256" key="2">
    <source>
        <dbReference type="ARBA" id="ARBA00022475"/>
    </source>
</evidence>
<feature type="transmembrane region" description="Helical" evidence="19">
    <location>
        <begin position="263"/>
        <end position="282"/>
    </location>
</feature>
<evidence type="ECO:0000259" key="20">
    <source>
        <dbReference type="Pfam" id="PF00535"/>
    </source>
</evidence>
<comment type="function">
    <text evidence="15">Catalyzes the glycosylation of 4,4'-diaponeurosporenoate, i.e. the esterification of glucose at the C1'' position with the carboxyl group of 4,4'-diaponeurosporenic acid, to form glycosyl-4,4'-diaponeurosporenoate. This is a step in the biosynthesis of staphyloxanthin, an orange pigment present in most staphylococci strains.</text>
</comment>
<organism evidence="21 22">
    <name type="scientific">Mangrovibacillus cuniculi</name>
    <dbReference type="NCBI Taxonomy" id="2593652"/>
    <lineage>
        <taxon>Bacteria</taxon>
        <taxon>Bacillati</taxon>
        <taxon>Bacillota</taxon>
        <taxon>Bacilli</taxon>
        <taxon>Bacillales</taxon>
        <taxon>Bacillaceae</taxon>
        <taxon>Mangrovibacillus</taxon>
    </lineage>
</organism>
<dbReference type="Pfam" id="PF18927">
    <property type="entry name" value="CrtO"/>
    <property type="match status" value="1"/>
</dbReference>
<evidence type="ECO:0000313" key="21">
    <source>
        <dbReference type="EMBL" id="QPC46539.1"/>
    </source>
</evidence>
<comment type="pathway">
    <text evidence="11">Carotenoid biosynthesis; staphyloxanthin biosynthesis; staphyloxanthin from farnesyl diphosphate: step 5/5.</text>
</comment>
<comment type="subcellular location">
    <subcellularLocation>
        <location evidence="1">Cell membrane</location>
        <topology evidence="1">Single-pass membrane protein</topology>
    </subcellularLocation>
</comment>
<sequence length="515" mass="59996">MIWTFIVLIGLHVLLFSRVNMLKSRHSNQSSEAVYTILIPARNEQHNLITLLPTVLGQELVKEVIVINDQSTDKTREVAESFGATVIDTPPLPQNWMGKSWALWNGVNYATGNHFIFLDADTWLKPEAIKKIDTAFSKQRYQGAMSIQPYHEMKNWKERFSILFHFITAASTGSTQLFRSKDSTVGGYGQALVMNRNTYIGIGGHEAIHEEVVENLALIQQVKSRNLPVQAYIGKDIIHMRMYPNGWSELVNGWSKSFAKGAMMTNSVMLFLISIWLTFYFTAAMEIFHITDQVSFSIWATFMLSYSFLFWMQANLFGKMKWTDMFLIPLFFFGFLYIFTRSVWNGVFNKKRFGKTGRLVEEIKKMGWVGLVLYWGCCQLLIALWSSSWSYSAIRRSFSTNKWLYPNDREKSLYQKLRISKWKDILPDAGGWFSSSQSKKTVKRDEINSFFYETVRAEQSHWLQILPVFPFFWMNDTVLLCWMVLYGVLVNVPFIFIQRYNRARILPLLKRSIIR</sequence>
<keyword evidence="4 21" id="KW-0808">Transferase</keyword>
<feature type="transmembrane region" description="Helical" evidence="19">
    <location>
        <begin position="326"/>
        <end position="347"/>
    </location>
</feature>
<dbReference type="Proteomes" id="UP000593626">
    <property type="component" value="Chromosome"/>
</dbReference>
<evidence type="ECO:0000256" key="4">
    <source>
        <dbReference type="ARBA" id="ARBA00022679"/>
    </source>
</evidence>
<dbReference type="RefSeq" id="WP_239674061.1">
    <property type="nucleotide sequence ID" value="NZ_CP049742.1"/>
</dbReference>
<evidence type="ECO:0000256" key="19">
    <source>
        <dbReference type="SAM" id="Phobius"/>
    </source>
</evidence>
<dbReference type="GO" id="GO:0016117">
    <property type="term" value="P:carotenoid biosynthetic process"/>
    <property type="evidence" value="ECO:0007669"/>
    <property type="project" value="UniProtKB-KW"/>
</dbReference>
<keyword evidence="3" id="KW-0328">Glycosyltransferase</keyword>
<evidence type="ECO:0000256" key="7">
    <source>
        <dbReference type="ARBA" id="ARBA00022746"/>
    </source>
</evidence>
<dbReference type="InterPro" id="IPR029044">
    <property type="entry name" value="Nucleotide-diphossugar_trans"/>
</dbReference>
<dbReference type="KEGG" id="mcui:G8O30_05940"/>
<evidence type="ECO:0000256" key="18">
    <source>
        <dbReference type="ARBA" id="ARBA00040345"/>
    </source>
</evidence>
<evidence type="ECO:0000256" key="6">
    <source>
        <dbReference type="ARBA" id="ARBA00022729"/>
    </source>
</evidence>
<dbReference type="SUPFAM" id="SSF53448">
    <property type="entry name" value="Nucleotide-diphospho-sugar transferases"/>
    <property type="match status" value="1"/>
</dbReference>
<evidence type="ECO:0000256" key="14">
    <source>
        <dbReference type="ARBA" id="ARBA00025324"/>
    </source>
</evidence>
<evidence type="ECO:0000256" key="3">
    <source>
        <dbReference type="ARBA" id="ARBA00022676"/>
    </source>
</evidence>
<dbReference type="InterPro" id="IPR001173">
    <property type="entry name" value="Glyco_trans_2-like"/>
</dbReference>
<dbReference type="Gene3D" id="3.90.550.10">
    <property type="entry name" value="Spore Coat Polysaccharide Biosynthesis Protein SpsA, Chain A"/>
    <property type="match status" value="1"/>
</dbReference>
<reference evidence="21 22" key="1">
    <citation type="submission" date="2019-07" db="EMBL/GenBank/DDBJ databases">
        <title>Genome sequence of 2 isolates from Red Sea Mangroves.</title>
        <authorList>
            <person name="Sefrji F."/>
            <person name="Michoud G."/>
            <person name="Merlino G."/>
            <person name="Daffonchio D."/>
        </authorList>
    </citation>
    <scope>NUCLEOTIDE SEQUENCE [LARGE SCALE GENOMIC DNA]</scope>
    <source>
        <strain evidence="21 22">R1DC41</strain>
    </source>
</reference>
<comment type="pathway">
    <text evidence="16">Carotenoid biosynthesis; staphyloxanthin biosynthesis; staphyloxanthin from farnesyl diphosphate: step 4/5.</text>
</comment>
<feature type="transmembrane region" description="Helical" evidence="19">
    <location>
        <begin position="368"/>
        <end position="386"/>
    </location>
</feature>
<evidence type="ECO:0000256" key="13">
    <source>
        <dbReference type="ARBA" id="ARBA00023667"/>
    </source>
</evidence>
<evidence type="ECO:0000256" key="8">
    <source>
        <dbReference type="ARBA" id="ARBA00022989"/>
    </source>
</evidence>
<feature type="transmembrane region" description="Helical" evidence="19">
    <location>
        <begin position="477"/>
        <end position="497"/>
    </location>
</feature>
<evidence type="ECO:0000256" key="10">
    <source>
        <dbReference type="ARBA" id="ARBA00023315"/>
    </source>
</evidence>
<evidence type="ECO:0000256" key="12">
    <source>
        <dbReference type="ARBA" id="ARBA00023603"/>
    </source>
</evidence>
<evidence type="ECO:0000256" key="5">
    <source>
        <dbReference type="ARBA" id="ARBA00022692"/>
    </source>
</evidence>
<keyword evidence="22" id="KW-1185">Reference proteome</keyword>
<protein>
    <recommendedName>
        <fullName evidence="18">4,4'-diaponeurosporenoate glycosyltransferase</fullName>
    </recommendedName>
    <alternativeName>
        <fullName evidence="13">Glycosyl-4,4'-diaponeurosporenoate acyltransferase</fullName>
    </alternativeName>
</protein>
<comment type="function">
    <text evidence="14">Catalyzes the acylation of glycosyl-4,4'-diaponeurosporenoate, i.e. the esterification of glucose at the C6'' position with the carboxyl group of the C(15) fatty acid 12-methyltetradecanoic acid, to yield staphyloxanthin. This is the last step in the biosynthesis of this orange pigment, present in most staphylococci strains.</text>
</comment>
<dbReference type="Pfam" id="PF00535">
    <property type="entry name" value="Glycos_transf_2"/>
    <property type="match status" value="1"/>
</dbReference>
<keyword evidence="10" id="KW-0012">Acyltransferase</keyword>
<evidence type="ECO:0000256" key="11">
    <source>
        <dbReference type="ARBA" id="ARBA00023588"/>
    </source>
</evidence>
<feature type="transmembrane region" description="Helical" evidence="19">
    <location>
        <begin position="294"/>
        <end position="314"/>
    </location>
</feature>
<gene>
    <name evidence="21" type="ORF">G8O30_05940</name>
</gene>
<dbReference type="UniPathway" id="UPA00029">
    <property type="reaction ID" value="UER00560"/>
</dbReference>
<evidence type="ECO:0000256" key="16">
    <source>
        <dbReference type="ARBA" id="ARBA00037904"/>
    </source>
</evidence>
<dbReference type="PANTHER" id="PTHR43646:SF2">
    <property type="entry name" value="GLYCOSYLTRANSFERASE 2-LIKE DOMAIN-CONTAINING PROTEIN"/>
    <property type="match status" value="1"/>
</dbReference>
<accession>A0A7S8CAS3</accession>
<keyword evidence="5 19" id="KW-0812">Transmembrane</keyword>
<evidence type="ECO:0000313" key="22">
    <source>
        <dbReference type="Proteomes" id="UP000593626"/>
    </source>
</evidence>
<keyword evidence="7" id="KW-0125">Carotenoid biosynthesis</keyword>
<comment type="similarity">
    <text evidence="17">Belongs to the glycosyltransferase 2 family. CrtQ subfamily.</text>
</comment>
<dbReference type="GO" id="GO:0005886">
    <property type="term" value="C:plasma membrane"/>
    <property type="evidence" value="ECO:0007669"/>
    <property type="project" value="UniProtKB-SubCell"/>
</dbReference>
<keyword evidence="6" id="KW-0732">Signal</keyword>